<evidence type="ECO:0000256" key="4">
    <source>
        <dbReference type="ARBA" id="ARBA00022679"/>
    </source>
</evidence>
<evidence type="ECO:0000256" key="2">
    <source>
        <dbReference type="ARBA" id="ARBA00011738"/>
    </source>
</evidence>
<proteinExistence type="inferred from homology"/>
<evidence type="ECO:0000313" key="9">
    <source>
        <dbReference type="EMBL" id="KRM97448.1"/>
    </source>
</evidence>
<dbReference type="GO" id="GO:0030170">
    <property type="term" value="F:pyridoxal phosphate binding"/>
    <property type="evidence" value="ECO:0007669"/>
    <property type="project" value="InterPro"/>
</dbReference>
<dbReference type="NCBIfam" id="TIGR01141">
    <property type="entry name" value="hisC"/>
    <property type="match status" value="1"/>
</dbReference>
<dbReference type="EMBL" id="AYZD01000001">
    <property type="protein sequence ID" value="KRM97448.1"/>
    <property type="molecule type" value="Genomic_DNA"/>
</dbReference>
<dbReference type="PANTHER" id="PTHR43643">
    <property type="entry name" value="HISTIDINOL-PHOSPHATE AMINOTRANSFERASE 2"/>
    <property type="match status" value="1"/>
</dbReference>
<keyword evidence="7" id="KW-0028">Amino-acid biosynthesis</keyword>
<evidence type="ECO:0000256" key="7">
    <source>
        <dbReference type="HAMAP-Rule" id="MF_01023"/>
    </source>
</evidence>
<organism evidence="9 10">
    <name type="scientific">Liquorilactobacillus aquaticus DSM 21051</name>
    <dbReference type="NCBI Taxonomy" id="1423725"/>
    <lineage>
        <taxon>Bacteria</taxon>
        <taxon>Bacillati</taxon>
        <taxon>Bacillota</taxon>
        <taxon>Bacilli</taxon>
        <taxon>Lactobacillales</taxon>
        <taxon>Lactobacillaceae</taxon>
        <taxon>Liquorilactobacillus</taxon>
    </lineage>
</organism>
<dbReference type="STRING" id="1423725.FC19_GL001486"/>
<comment type="cofactor">
    <cofactor evidence="1 7">
        <name>pyridoxal 5'-phosphate</name>
        <dbReference type="ChEBI" id="CHEBI:597326"/>
    </cofactor>
</comment>
<comment type="similarity">
    <text evidence="7">Belongs to the class-II pyridoxal-phosphate-dependent aminotransferase family. Histidinol-phosphate aminotransferase subfamily.</text>
</comment>
<dbReference type="SUPFAM" id="SSF53383">
    <property type="entry name" value="PLP-dependent transferases"/>
    <property type="match status" value="1"/>
</dbReference>
<evidence type="ECO:0000256" key="3">
    <source>
        <dbReference type="ARBA" id="ARBA00022576"/>
    </source>
</evidence>
<comment type="subunit">
    <text evidence="2 7">Homodimer.</text>
</comment>
<keyword evidence="4 7" id="KW-0808">Transferase</keyword>
<keyword evidence="10" id="KW-1185">Reference proteome</keyword>
<dbReference type="InterPro" id="IPR050106">
    <property type="entry name" value="HistidinolP_aminotransfase"/>
</dbReference>
<dbReference type="InterPro" id="IPR015422">
    <property type="entry name" value="PyrdxlP-dep_Trfase_small"/>
</dbReference>
<name>A0A0R2D058_9LACO</name>
<dbReference type="InterPro" id="IPR015424">
    <property type="entry name" value="PyrdxlP-dep_Trfase"/>
</dbReference>
<dbReference type="Gene3D" id="3.90.1150.10">
    <property type="entry name" value="Aspartate Aminotransferase, domain 1"/>
    <property type="match status" value="1"/>
</dbReference>
<dbReference type="OrthoDB" id="9813612at2"/>
<dbReference type="InterPro" id="IPR015421">
    <property type="entry name" value="PyrdxlP-dep_Trfase_major"/>
</dbReference>
<comment type="catalytic activity">
    <reaction evidence="7">
        <text>L-histidinol phosphate + 2-oxoglutarate = 3-(imidazol-4-yl)-2-oxopropyl phosphate + L-glutamate</text>
        <dbReference type="Rhea" id="RHEA:23744"/>
        <dbReference type="ChEBI" id="CHEBI:16810"/>
        <dbReference type="ChEBI" id="CHEBI:29985"/>
        <dbReference type="ChEBI" id="CHEBI:57766"/>
        <dbReference type="ChEBI" id="CHEBI:57980"/>
        <dbReference type="EC" id="2.6.1.9"/>
    </reaction>
</comment>
<dbReference type="AlphaFoldDB" id="A0A0R2D058"/>
<comment type="pathway">
    <text evidence="7">Amino-acid biosynthesis; L-histidine biosynthesis; L-histidine from 5-phospho-alpha-D-ribose 1-diphosphate: step 7/9.</text>
</comment>
<dbReference type="PATRIC" id="fig|1423725.3.peg.1528"/>
<keyword evidence="6 7" id="KW-0368">Histidine biosynthesis</keyword>
<keyword evidence="3 7" id="KW-0032">Aminotransferase</keyword>
<sequence length="372" mass="42000">MSELKLRRQVDDCQPYIAGETEAAVLDKYGLTDVVKLGSNENPYGPYPNAQAAMKKSLKYLNRYPEDDYVGLIETIAAQNRLTKGNVALGSGAGNVIETVARLFLDEGDEVLLAKPTYRLYREVSTLMGATVKEIPVKEDFSYDFEAFKAAITPDTKLVWLCNPNNPTGAINNPEEIEHFVDEVGDDVWIALDEAYADFIQMGKRAQLTDKLEHKKLVIIRTFSKYYGLAGIRVGYLLARPNLITAYDTITEPFCVNRVGLFAARASLLLDQKEALAIKKELLLQREQLTVELDQLEFEVVPSQANFIFARLPEGLQSKVFCEQLMSCGVIIRECSAWGYPQYVRITVGKEEENRRLVIEIKKLVRVKVREK</sequence>
<comment type="caution">
    <text evidence="9">The sequence shown here is derived from an EMBL/GenBank/DDBJ whole genome shotgun (WGS) entry which is preliminary data.</text>
</comment>
<feature type="domain" description="Aminotransferase class I/classII large" evidence="8">
    <location>
        <begin position="32"/>
        <end position="358"/>
    </location>
</feature>
<dbReference type="InterPro" id="IPR004839">
    <property type="entry name" value="Aminotransferase_I/II_large"/>
</dbReference>
<evidence type="ECO:0000256" key="6">
    <source>
        <dbReference type="ARBA" id="ARBA00023102"/>
    </source>
</evidence>
<dbReference type="UniPathway" id="UPA00031">
    <property type="reaction ID" value="UER00012"/>
</dbReference>
<dbReference type="PANTHER" id="PTHR43643:SF3">
    <property type="entry name" value="HISTIDINOL-PHOSPHATE AMINOTRANSFERASE"/>
    <property type="match status" value="1"/>
</dbReference>
<dbReference type="HAMAP" id="MF_01023">
    <property type="entry name" value="HisC_aminotrans_2"/>
    <property type="match status" value="1"/>
</dbReference>
<evidence type="ECO:0000259" key="8">
    <source>
        <dbReference type="Pfam" id="PF00155"/>
    </source>
</evidence>
<dbReference type="Gene3D" id="3.40.640.10">
    <property type="entry name" value="Type I PLP-dependent aspartate aminotransferase-like (Major domain)"/>
    <property type="match status" value="1"/>
</dbReference>
<gene>
    <name evidence="7" type="primary">hisC</name>
    <name evidence="9" type="ORF">FC19_GL001486</name>
</gene>
<dbReference type="RefSeq" id="WP_057874958.1">
    <property type="nucleotide sequence ID" value="NZ_AYZD01000001.1"/>
</dbReference>
<dbReference type="GO" id="GO:0000105">
    <property type="term" value="P:L-histidine biosynthetic process"/>
    <property type="evidence" value="ECO:0007669"/>
    <property type="project" value="UniProtKB-UniRule"/>
</dbReference>
<dbReference type="GO" id="GO:0004400">
    <property type="term" value="F:histidinol-phosphate transaminase activity"/>
    <property type="evidence" value="ECO:0007669"/>
    <property type="project" value="UniProtKB-UniRule"/>
</dbReference>
<dbReference type="EC" id="2.6.1.9" evidence="7"/>
<dbReference type="InterPro" id="IPR005861">
    <property type="entry name" value="HisP_aminotrans"/>
</dbReference>
<evidence type="ECO:0000256" key="5">
    <source>
        <dbReference type="ARBA" id="ARBA00022898"/>
    </source>
</evidence>
<dbReference type="CDD" id="cd00609">
    <property type="entry name" value="AAT_like"/>
    <property type="match status" value="1"/>
</dbReference>
<accession>A0A0R2D058</accession>
<dbReference type="Pfam" id="PF00155">
    <property type="entry name" value="Aminotran_1_2"/>
    <property type="match status" value="1"/>
</dbReference>
<dbReference type="Proteomes" id="UP000051015">
    <property type="component" value="Unassembled WGS sequence"/>
</dbReference>
<keyword evidence="5 7" id="KW-0663">Pyridoxal phosphate</keyword>
<reference evidence="9 10" key="1">
    <citation type="journal article" date="2015" name="Genome Announc.">
        <title>Expanding the biotechnology potential of lactobacilli through comparative genomics of 213 strains and associated genera.</title>
        <authorList>
            <person name="Sun Z."/>
            <person name="Harris H.M."/>
            <person name="McCann A."/>
            <person name="Guo C."/>
            <person name="Argimon S."/>
            <person name="Zhang W."/>
            <person name="Yang X."/>
            <person name="Jeffery I.B."/>
            <person name="Cooney J.C."/>
            <person name="Kagawa T.F."/>
            <person name="Liu W."/>
            <person name="Song Y."/>
            <person name="Salvetti E."/>
            <person name="Wrobel A."/>
            <person name="Rasinkangas P."/>
            <person name="Parkhill J."/>
            <person name="Rea M.C."/>
            <person name="O'Sullivan O."/>
            <person name="Ritari J."/>
            <person name="Douillard F.P."/>
            <person name="Paul Ross R."/>
            <person name="Yang R."/>
            <person name="Briner A.E."/>
            <person name="Felis G.E."/>
            <person name="de Vos W.M."/>
            <person name="Barrangou R."/>
            <person name="Klaenhammer T.R."/>
            <person name="Caufield P.W."/>
            <person name="Cui Y."/>
            <person name="Zhang H."/>
            <person name="O'Toole P.W."/>
        </authorList>
    </citation>
    <scope>NUCLEOTIDE SEQUENCE [LARGE SCALE GENOMIC DNA]</scope>
    <source>
        <strain evidence="9 10">DSM 21051</strain>
    </source>
</reference>
<feature type="modified residue" description="N6-(pyridoxal phosphate)lysine" evidence="7">
    <location>
        <position position="225"/>
    </location>
</feature>
<evidence type="ECO:0000256" key="1">
    <source>
        <dbReference type="ARBA" id="ARBA00001933"/>
    </source>
</evidence>
<protein>
    <recommendedName>
        <fullName evidence="7">Histidinol-phosphate aminotransferase</fullName>
        <ecNumber evidence="7">2.6.1.9</ecNumber>
    </recommendedName>
    <alternativeName>
        <fullName evidence="7">Imidazole acetol-phosphate transaminase</fullName>
    </alternativeName>
</protein>
<evidence type="ECO:0000313" key="10">
    <source>
        <dbReference type="Proteomes" id="UP000051015"/>
    </source>
</evidence>